<organism evidence="2 3">
    <name type="scientific">Prymnesium parvum</name>
    <name type="common">Toxic golden alga</name>
    <dbReference type="NCBI Taxonomy" id="97485"/>
    <lineage>
        <taxon>Eukaryota</taxon>
        <taxon>Haptista</taxon>
        <taxon>Haptophyta</taxon>
        <taxon>Prymnesiophyceae</taxon>
        <taxon>Prymnesiales</taxon>
        <taxon>Prymnesiaceae</taxon>
        <taxon>Prymnesium</taxon>
    </lineage>
</organism>
<dbReference type="Proteomes" id="UP001515480">
    <property type="component" value="Unassembled WGS sequence"/>
</dbReference>
<evidence type="ECO:0000313" key="3">
    <source>
        <dbReference type="Proteomes" id="UP001515480"/>
    </source>
</evidence>
<evidence type="ECO:0000256" key="1">
    <source>
        <dbReference type="SAM" id="Coils"/>
    </source>
</evidence>
<evidence type="ECO:0000313" key="2">
    <source>
        <dbReference type="EMBL" id="KAL1510289.1"/>
    </source>
</evidence>
<dbReference type="AlphaFoldDB" id="A0AB34IYW1"/>
<proteinExistence type="predicted"/>
<accession>A0AB34IYW1</accession>
<keyword evidence="3" id="KW-1185">Reference proteome</keyword>
<evidence type="ECO:0008006" key="4">
    <source>
        <dbReference type="Google" id="ProtNLM"/>
    </source>
</evidence>
<gene>
    <name evidence="2" type="ORF">AB1Y20_006609</name>
</gene>
<keyword evidence="1" id="KW-0175">Coiled coil</keyword>
<feature type="coiled-coil region" evidence="1">
    <location>
        <begin position="158"/>
        <end position="239"/>
    </location>
</feature>
<feature type="coiled-coil region" evidence="1">
    <location>
        <begin position="272"/>
        <end position="299"/>
    </location>
</feature>
<protein>
    <recommendedName>
        <fullName evidence="4">Centrosomal protein of 162 kDa</fullName>
    </recommendedName>
</protein>
<dbReference type="EMBL" id="JBGBPQ010000015">
    <property type="protein sequence ID" value="KAL1510289.1"/>
    <property type="molecule type" value="Genomic_DNA"/>
</dbReference>
<comment type="caution">
    <text evidence="2">The sequence shown here is derived from an EMBL/GenBank/DDBJ whole genome shotgun (WGS) entry which is preliminary data.</text>
</comment>
<feature type="coiled-coil region" evidence="1">
    <location>
        <begin position="54"/>
        <end position="88"/>
    </location>
</feature>
<sequence>MAGQRSATAAARALTARPATAEACCRSLLPERTAIFRGGWTSDGEPSTREPRFLAAREHTLPQLELQLARLSKELAKAHEQRDTALAQLSATRHELARLRGRSEAQKASRVYVNLDETRSVLAETQRALGSARATLASTREQHKQQFIARTRKDESIQKTARDRLEMLMEEIEVLKATNAHLRQEIVGLRAQLRAQLTVNPPGALDDSRARVARQEQLLEQQLKKNAALRGEMETWRARACNALACERLTALHAGPNAMFKRVDEVDTSRCNAEEEEQLRKLHCEIDFWKEEAMKERERQALFLQALWATDTFSQDQKQQLAQLLRVQGLPSRLDEVSMISSRMY</sequence>
<reference evidence="2 3" key="1">
    <citation type="journal article" date="2024" name="Science">
        <title>Giant polyketide synthase enzymes in the biosynthesis of giant marine polyether toxins.</title>
        <authorList>
            <person name="Fallon T.R."/>
            <person name="Shende V.V."/>
            <person name="Wierzbicki I.H."/>
            <person name="Pendleton A.L."/>
            <person name="Watervoot N.F."/>
            <person name="Auber R.P."/>
            <person name="Gonzalez D.J."/>
            <person name="Wisecaver J.H."/>
            <person name="Moore B.S."/>
        </authorList>
    </citation>
    <scope>NUCLEOTIDE SEQUENCE [LARGE SCALE GENOMIC DNA]</scope>
    <source>
        <strain evidence="2 3">12B1</strain>
    </source>
</reference>
<name>A0AB34IYW1_PRYPA</name>